<dbReference type="GO" id="GO:0140359">
    <property type="term" value="F:ABC-type transporter activity"/>
    <property type="evidence" value="ECO:0007669"/>
    <property type="project" value="InterPro"/>
</dbReference>
<dbReference type="InterPro" id="IPR036640">
    <property type="entry name" value="ABC1_TM_sf"/>
</dbReference>
<feature type="region of interest" description="Disordered" evidence="11">
    <location>
        <begin position="101"/>
        <end position="160"/>
    </location>
</feature>
<dbReference type="InterPro" id="IPR039421">
    <property type="entry name" value="Type_1_exporter"/>
</dbReference>
<dbReference type="InterPro" id="IPR017871">
    <property type="entry name" value="ABC_transporter-like_CS"/>
</dbReference>
<dbReference type="InterPro" id="IPR003593">
    <property type="entry name" value="AAA+_ATPase"/>
</dbReference>
<dbReference type="OrthoDB" id="9806127at2"/>
<dbReference type="SUPFAM" id="SSF90123">
    <property type="entry name" value="ABC transporter transmembrane region"/>
    <property type="match status" value="1"/>
</dbReference>
<evidence type="ECO:0000256" key="6">
    <source>
        <dbReference type="ARBA" id="ARBA00022989"/>
    </source>
</evidence>
<name>A0A345HJ89_9ACTN</name>
<dbReference type="KEGG" id="spad:DVK44_02685"/>
<keyword evidence="4" id="KW-0547">Nucleotide-binding</keyword>
<proteinExistence type="inferred from homology"/>
<dbReference type="AlphaFoldDB" id="A0A345HJ89"/>
<dbReference type="RefSeq" id="WP_114658142.1">
    <property type="nucleotide sequence ID" value="NZ_CP031194.1"/>
</dbReference>
<dbReference type="GO" id="GO:0005886">
    <property type="term" value="C:plasma membrane"/>
    <property type="evidence" value="ECO:0007669"/>
    <property type="project" value="UniProtKB-SubCell"/>
</dbReference>
<dbReference type="Proteomes" id="UP000253868">
    <property type="component" value="Chromosome"/>
</dbReference>
<sequence>MSLLLEEQRPTAPRPPAPEAARLRPLSVIPGRQRWHVDVVGRDPAVARLLEELLLAGTGIQRARANPVTGRVLVVHDPAIPSAQVATVLGEAVGRAVFAAHGSGAGRRREHTSGPGTSTPAAPGRAETAPAPAALPSSEKDGAPDRTTAPGPRTSSPGPLVRGAVGAIAVGCAWLCRKLLTRPLVGLGVALTATAAVVKRASGRSTAQDTPHTDVHEAADESTGRHPLLRMLGPHRRMAAWACLLSTIGQIVEAAVFVLIAAGVLLLANGGNATLAQLGITAFPGQLAFLAGATALVCLASSALNYSATAAWHDVGHEVEHDWRVRTHAHAQRLPMAYLEDERTHHIASVLSDDIGQIGPFLGNAPHEAVQLATSIALLVPVFCFMAPQLAWIAFAPIPLMAWLSYRHYDRAVNEQAVANERRTGMSGRISETLQAAITVKSSCTETHEDERLADLSLQYTEANKRTDRGTAAQGLIVRACAMAALPTVLLFGGMAVFSGQMSAAVVTPLIEMPGLALYRLSRLGAVTDQYQRALAAFGRVERTNQLPIEPATGRDELPAVPLTGPVTGRIDLRDVTFSYPGRPPVISNLSLEVPAGRTTAIVGVTGAGKSTIAKLLLRLRDRDDGLILLDGVDVNDLSLQDLRRTIGYVGQDPYLFDTTIGDNIRYGAFDASDDQVTAAARIAGAHDFVQALPLGYRTPVGERGAALSGGQRQRVSLARTILRDPPVVILDEATSAVDNETEAAIQRALNAFGHQRTMLVIAHRLSTVRDADLIYVLDSGGVPAERGTHQELVQQGGLYANLWKLQAGEQTRRTTARKAGKKAASRPAKPAVES</sequence>
<dbReference type="Pfam" id="PF00005">
    <property type="entry name" value="ABC_tran"/>
    <property type="match status" value="1"/>
</dbReference>
<evidence type="ECO:0000256" key="4">
    <source>
        <dbReference type="ARBA" id="ARBA00022741"/>
    </source>
</evidence>
<dbReference type="PROSITE" id="PS50929">
    <property type="entry name" value="ABC_TM1F"/>
    <property type="match status" value="1"/>
</dbReference>
<feature type="compositionally biased region" description="Low complexity" evidence="11">
    <location>
        <begin position="826"/>
        <end position="835"/>
    </location>
</feature>
<dbReference type="GO" id="GO:0034040">
    <property type="term" value="F:ATPase-coupled lipid transmembrane transporter activity"/>
    <property type="evidence" value="ECO:0007669"/>
    <property type="project" value="TreeGrafter"/>
</dbReference>
<evidence type="ECO:0000256" key="2">
    <source>
        <dbReference type="ARBA" id="ARBA00022448"/>
    </source>
</evidence>
<protein>
    <recommendedName>
        <fullName evidence="10">Fatty acid ABC transporter ATP-binding/permease protein</fullName>
    </recommendedName>
</protein>
<feature type="compositionally biased region" description="Basic and acidic residues" evidence="11">
    <location>
        <begin position="211"/>
        <end position="223"/>
    </location>
</feature>
<evidence type="ECO:0000256" key="8">
    <source>
        <dbReference type="ARBA" id="ARBA00055053"/>
    </source>
</evidence>
<dbReference type="GO" id="GO:0005524">
    <property type="term" value="F:ATP binding"/>
    <property type="evidence" value="ECO:0007669"/>
    <property type="project" value="UniProtKB-KW"/>
</dbReference>
<keyword evidence="6 12" id="KW-1133">Transmembrane helix</keyword>
<keyword evidence="5 15" id="KW-0067">ATP-binding</keyword>
<dbReference type="SMART" id="SM00382">
    <property type="entry name" value="AAA"/>
    <property type="match status" value="1"/>
</dbReference>
<evidence type="ECO:0000256" key="11">
    <source>
        <dbReference type="SAM" id="MobiDB-lite"/>
    </source>
</evidence>
<feature type="region of interest" description="Disordered" evidence="11">
    <location>
        <begin position="202"/>
        <end position="223"/>
    </location>
</feature>
<keyword evidence="16" id="KW-1185">Reference proteome</keyword>
<evidence type="ECO:0000256" key="12">
    <source>
        <dbReference type="SAM" id="Phobius"/>
    </source>
</evidence>
<dbReference type="SUPFAM" id="SSF52540">
    <property type="entry name" value="P-loop containing nucleoside triphosphate hydrolases"/>
    <property type="match status" value="1"/>
</dbReference>
<gene>
    <name evidence="15" type="ORF">DVK44_02685</name>
</gene>
<organism evidence="15 16">
    <name type="scientific">Streptomyces paludis</name>
    <dbReference type="NCBI Taxonomy" id="2282738"/>
    <lineage>
        <taxon>Bacteria</taxon>
        <taxon>Bacillati</taxon>
        <taxon>Actinomycetota</taxon>
        <taxon>Actinomycetes</taxon>
        <taxon>Kitasatosporales</taxon>
        <taxon>Streptomycetaceae</taxon>
        <taxon>Streptomyces</taxon>
    </lineage>
</organism>
<dbReference type="FunFam" id="3.40.50.300:FF:000287">
    <property type="entry name" value="Multidrug ABC transporter ATP-binding protein"/>
    <property type="match status" value="1"/>
</dbReference>
<keyword evidence="7 12" id="KW-0472">Membrane</keyword>
<dbReference type="PANTHER" id="PTHR24221">
    <property type="entry name" value="ATP-BINDING CASSETTE SUB-FAMILY B"/>
    <property type="match status" value="1"/>
</dbReference>
<dbReference type="Pfam" id="PF00664">
    <property type="entry name" value="ABC_membrane"/>
    <property type="match status" value="1"/>
</dbReference>
<evidence type="ECO:0000256" key="7">
    <source>
        <dbReference type="ARBA" id="ARBA00023136"/>
    </source>
</evidence>
<dbReference type="PROSITE" id="PS50893">
    <property type="entry name" value="ABC_TRANSPORTER_2"/>
    <property type="match status" value="1"/>
</dbReference>
<evidence type="ECO:0000313" key="16">
    <source>
        <dbReference type="Proteomes" id="UP000253868"/>
    </source>
</evidence>
<dbReference type="InterPro" id="IPR003439">
    <property type="entry name" value="ABC_transporter-like_ATP-bd"/>
</dbReference>
<dbReference type="InterPro" id="IPR011527">
    <property type="entry name" value="ABC1_TM_dom"/>
</dbReference>
<dbReference type="PROSITE" id="PS00211">
    <property type="entry name" value="ABC_TRANSPORTER_1"/>
    <property type="match status" value="1"/>
</dbReference>
<comment type="function">
    <text evidence="8">ABC transporter involved in fatty acid import. Transmembrane domains (TMD) form a pore in the membrane and the ATP-binding domain (NBD) is responsible for energy generation.</text>
</comment>
<evidence type="ECO:0000256" key="10">
    <source>
        <dbReference type="ARBA" id="ARBA00071747"/>
    </source>
</evidence>
<accession>A0A345HJ89</accession>
<dbReference type="InterPro" id="IPR027417">
    <property type="entry name" value="P-loop_NTPase"/>
</dbReference>
<feature type="transmembrane region" description="Helical" evidence="12">
    <location>
        <begin position="476"/>
        <end position="498"/>
    </location>
</feature>
<reference evidence="16" key="1">
    <citation type="submission" date="2018-07" db="EMBL/GenBank/DDBJ databases">
        <authorList>
            <person name="Zhao J."/>
        </authorList>
    </citation>
    <scope>NUCLEOTIDE SEQUENCE [LARGE SCALE GENOMIC DNA]</scope>
    <source>
        <strain evidence="16">GSSD-12</strain>
    </source>
</reference>
<feature type="region of interest" description="Disordered" evidence="11">
    <location>
        <begin position="811"/>
        <end position="835"/>
    </location>
</feature>
<evidence type="ECO:0000256" key="3">
    <source>
        <dbReference type="ARBA" id="ARBA00022692"/>
    </source>
</evidence>
<evidence type="ECO:0000256" key="5">
    <source>
        <dbReference type="ARBA" id="ARBA00022840"/>
    </source>
</evidence>
<keyword evidence="3 12" id="KW-0812">Transmembrane</keyword>
<dbReference type="PANTHER" id="PTHR24221:SF601">
    <property type="entry name" value="ABC TRANSPORTER"/>
    <property type="match status" value="1"/>
</dbReference>
<feature type="domain" description="ABC transmembrane type-1" evidence="14">
    <location>
        <begin position="240"/>
        <end position="533"/>
    </location>
</feature>
<evidence type="ECO:0000256" key="1">
    <source>
        <dbReference type="ARBA" id="ARBA00004651"/>
    </source>
</evidence>
<feature type="domain" description="ABC transporter" evidence="13">
    <location>
        <begin position="571"/>
        <end position="805"/>
    </location>
</feature>
<dbReference type="Gene3D" id="1.20.1560.10">
    <property type="entry name" value="ABC transporter type 1, transmembrane domain"/>
    <property type="match status" value="1"/>
</dbReference>
<comment type="subcellular location">
    <subcellularLocation>
        <location evidence="1">Cell membrane</location>
        <topology evidence="1">Multi-pass membrane protein</topology>
    </subcellularLocation>
</comment>
<evidence type="ECO:0000259" key="14">
    <source>
        <dbReference type="PROSITE" id="PS50929"/>
    </source>
</evidence>
<evidence type="ECO:0000256" key="9">
    <source>
        <dbReference type="ARBA" id="ARBA00061644"/>
    </source>
</evidence>
<comment type="similarity">
    <text evidence="9">Belongs to the ABC transporter superfamily. Lipid exporter (TC 3.A.1.106) family.</text>
</comment>
<dbReference type="Gene3D" id="3.40.50.300">
    <property type="entry name" value="P-loop containing nucleotide triphosphate hydrolases"/>
    <property type="match status" value="1"/>
</dbReference>
<dbReference type="GO" id="GO:0016887">
    <property type="term" value="F:ATP hydrolysis activity"/>
    <property type="evidence" value="ECO:0007669"/>
    <property type="project" value="InterPro"/>
</dbReference>
<evidence type="ECO:0000259" key="13">
    <source>
        <dbReference type="PROSITE" id="PS50893"/>
    </source>
</evidence>
<dbReference type="EMBL" id="CP031194">
    <property type="protein sequence ID" value="AXG76763.1"/>
    <property type="molecule type" value="Genomic_DNA"/>
</dbReference>
<evidence type="ECO:0000313" key="15">
    <source>
        <dbReference type="EMBL" id="AXG76763.1"/>
    </source>
</evidence>
<feature type="transmembrane region" description="Helical" evidence="12">
    <location>
        <begin position="239"/>
        <end position="267"/>
    </location>
</feature>
<feature type="compositionally biased region" description="Basic residues" evidence="11">
    <location>
        <begin position="815"/>
        <end position="825"/>
    </location>
</feature>
<keyword evidence="2" id="KW-0813">Transport</keyword>